<reference evidence="4 5" key="1">
    <citation type="submission" date="2020-08" db="EMBL/GenBank/DDBJ databases">
        <title>Novel species isolated from subtropical streams in China.</title>
        <authorList>
            <person name="Lu H."/>
        </authorList>
    </citation>
    <scope>NUCLEOTIDE SEQUENCE [LARGE SCALE GENOMIC DNA]</scope>
    <source>
        <strain evidence="4 5">LX15W</strain>
    </source>
</reference>
<evidence type="ECO:0000259" key="2">
    <source>
        <dbReference type="Pfam" id="PF19078"/>
    </source>
</evidence>
<comment type="caution">
    <text evidence="4">The sequence shown here is derived from an EMBL/GenBank/DDBJ whole genome shotgun (WGS) entry which is preliminary data.</text>
</comment>
<dbReference type="RefSeq" id="WP_186943528.1">
    <property type="nucleotide sequence ID" value="NZ_JACOGA010000020.1"/>
</dbReference>
<organism evidence="4 5">
    <name type="scientific">Undibacterium flavidum</name>
    <dbReference type="NCBI Taxonomy" id="2762297"/>
    <lineage>
        <taxon>Bacteria</taxon>
        <taxon>Pseudomonadati</taxon>
        <taxon>Pseudomonadota</taxon>
        <taxon>Betaproteobacteria</taxon>
        <taxon>Burkholderiales</taxon>
        <taxon>Oxalobacteraceae</taxon>
        <taxon>Undibacterium</taxon>
    </lineage>
</organism>
<proteinExistence type="predicted"/>
<protein>
    <recommendedName>
        <fullName evidence="6">Ig-like domain-containing protein</fullName>
    </recommendedName>
</protein>
<keyword evidence="5" id="KW-1185">Reference proteome</keyword>
<evidence type="ECO:0000313" key="4">
    <source>
        <dbReference type="EMBL" id="MBC3875561.1"/>
    </source>
</evidence>
<dbReference type="InterPro" id="IPR056851">
    <property type="entry name" value="Ig_SibA-E"/>
</dbReference>
<feature type="domain" description="Bacterial Ig-like" evidence="2">
    <location>
        <begin position="206"/>
        <end position="306"/>
    </location>
</feature>
<evidence type="ECO:0000313" key="5">
    <source>
        <dbReference type="Proteomes" id="UP000624279"/>
    </source>
</evidence>
<dbReference type="Pfam" id="PF19078">
    <property type="entry name" value="Big_12"/>
    <property type="match status" value="1"/>
</dbReference>
<feature type="compositionally biased region" description="Low complexity" evidence="1">
    <location>
        <begin position="1"/>
        <end position="18"/>
    </location>
</feature>
<dbReference type="EMBL" id="JACOGA010000020">
    <property type="protein sequence ID" value="MBC3875561.1"/>
    <property type="molecule type" value="Genomic_DNA"/>
</dbReference>
<evidence type="ECO:0008006" key="6">
    <source>
        <dbReference type="Google" id="ProtNLM"/>
    </source>
</evidence>
<evidence type="ECO:0000259" key="3">
    <source>
        <dbReference type="Pfam" id="PF24619"/>
    </source>
</evidence>
<accession>A0ABR6YG94</accession>
<dbReference type="InterPro" id="IPR044048">
    <property type="entry name" value="Big_12"/>
</dbReference>
<dbReference type="Gene3D" id="2.60.40.2700">
    <property type="match status" value="4"/>
</dbReference>
<feature type="domain" description="Integrin beta-like protein A-E immunoglobulin-like" evidence="3">
    <location>
        <begin position="401"/>
        <end position="510"/>
    </location>
</feature>
<name>A0ABR6YG94_9BURK</name>
<dbReference type="Proteomes" id="UP000624279">
    <property type="component" value="Unassembled WGS sequence"/>
</dbReference>
<gene>
    <name evidence="4" type="ORF">H8K55_18370</name>
</gene>
<sequence>MNNKRISTNISTNTGSNTEDIDQYSPSDSSTFFNSSIPIETNNRQMTLPTYSFGTMNASPPVASTFNGILTSLSDLAAARTYLLSGNVTLTINLASATSGLYTVDLTGFGVGDTLNIVTASTGMSMVTDPSAYPLTVTDSYYDFPDDYEIQENATLSGTTLVLEHLYTHYIALGPAMYDDHVPLYRLTVIGLTGITADAITYTYNDVTDPTLSISSDIASVNSGNTATITFTFSENPGDTFAWDGSSGDIVVTGGTLGAITGSGLTRTATFTAGTGSNTASITVAGDSYTDVSGNGGGGATTSLDIVLNSSPTGSVTISGTAREGRTLSVTNNLADADGLGTISYIWKADGNTINGATGTTLLLTQAQVGKVITAVASYTDLNETLETVSSAATSAVADNAVPSSSNKSVTINEDTSLTLGISNFGFSDSDSGDTLQAVMVTSLPLQGSLRLNGNSVSENQSISATDILAGRLVFTPVANTSGNAYASIGFKVSDGIDVSTSSANLMVNVANVNDAPTGIVSISGKLIVGQVLTASNTLVDTDGLGSITYVWKANGVTIKSENLATYTLRSTDTGKNISVSAVYTDQGGNFESVSSAATGAVQDNNHAPTGAVTWSGINRQGEMLTASNTLADVDGMGVITYQWRANGVDIHGATNSNFSLGQNEVGKYISVSAIYLDQLGNAERVNSGSTLAVINVNDAPTGAVTLSGTAKVGQVLSVNSTVNDLDGMGTIYYLWMADGVKIKGASSSTYAIKAAELGKAITVKIYYTDSLGTNESVTSAPTTAVVPSNGLMAFGFSSTGAENAMYDFSNAWMPTPKLSQQVTGLSIFEAESLHLSNISFAGVEDINWHYPVPDSHTELLIVGHLNDAMLYS</sequence>
<dbReference type="Pfam" id="PF24619">
    <property type="entry name" value="Ig_SibA"/>
    <property type="match status" value="1"/>
</dbReference>
<evidence type="ECO:0000256" key="1">
    <source>
        <dbReference type="SAM" id="MobiDB-lite"/>
    </source>
</evidence>
<feature type="region of interest" description="Disordered" evidence="1">
    <location>
        <begin position="1"/>
        <end position="29"/>
    </location>
</feature>